<keyword evidence="8" id="KW-0378">Hydrolase</keyword>
<dbReference type="InterPro" id="IPR021109">
    <property type="entry name" value="Peptidase_aspartic_dom_sf"/>
</dbReference>
<dbReference type="SUPFAM" id="SSF53098">
    <property type="entry name" value="Ribonuclease H-like"/>
    <property type="match status" value="1"/>
</dbReference>
<evidence type="ECO:0000256" key="6">
    <source>
        <dbReference type="ARBA" id="ARBA00022750"/>
    </source>
</evidence>
<dbReference type="InterPro" id="IPR043128">
    <property type="entry name" value="Rev_trsase/Diguanyl_cyclase"/>
</dbReference>
<evidence type="ECO:0000256" key="9">
    <source>
        <dbReference type="ARBA" id="ARBA00022842"/>
    </source>
</evidence>
<evidence type="ECO:0000256" key="2">
    <source>
        <dbReference type="ARBA" id="ARBA00022679"/>
    </source>
</evidence>
<proteinExistence type="predicted"/>
<keyword evidence="11" id="KW-0695">RNA-directed DNA polymerase</keyword>
<dbReference type="Pfam" id="PF17921">
    <property type="entry name" value="Integrase_H2C2"/>
    <property type="match status" value="1"/>
</dbReference>
<dbReference type="GO" id="GO:0003887">
    <property type="term" value="F:DNA-directed DNA polymerase activity"/>
    <property type="evidence" value="ECO:0007669"/>
    <property type="project" value="UniProtKB-KW"/>
</dbReference>
<evidence type="ECO:0000256" key="8">
    <source>
        <dbReference type="ARBA" id="ARBA00022801"/>
    </source>
</evidence>
<sequence>MNFKKLSMGVYSDCVIVDENEEESELGEEGAEITLCALLDSTSPSTMRVIAIINGQKAVVLFDICRTHNFMDKSLAASLKLQVDNGSFFGFKVANGQVIKTKTECKEIKFKIQGKYYKSILACMNWVVVFKGKKIWLSDLKATNSVIQGSDEFNVPQALPPKKGHEHQISLKEGVPPHYQRPYRYPYYQKTEIEKIVKDLLDSGYVRPSQSPFASPILLVTKADGSWRMCVDYRGLNKEIVKYKFLILVIDELQGAMVFSKLDLSKKMEDHAMHLKLVLQVLEDHQLYAKMSKCIFAVPEVEYLGHVISGKGVQTNPKKTEAMKDWPVPKTLKALRGDKVEKAFEELKAAVSQPPVLALPDFTQSFVVECDASEFGIGAVLMQGGKPLAFFSQALKGKNLFLSTYEKELLALVLAVNKWKAYLFATTFVIKIDQQSLKYILEQRVGTPIGSNMKTKVLALVHDSPLGGHSGYLKTLHRDKRDWYWQGMKIDVKAYIKSCDTCQRIKHKTSNLASFLQPLSILPRPWHSISMDFVEGLPKSNKLNVILVIMDRLTKKQGVELAMNTSYHPQSDGKTEVVNKSLEQYLRAFAAKKPSLWVEQKRQFGIGDWVLLRFKPFKQKFMHQKIRNLGPKFHGPFQVLEKIRTVAYKLELPEDVTIHHVFHVSYLRAKVGQFITPLPKLPPIDPHGHLAPEPAIILESRVVRMRRLPVVTEVLVQWERAEDAS</sequence>
<keyword evidence="1" id="KW-0645">Protease</keyword>
<dbReference type="InterPro" id="IPR041577">
    <property type="entry name" value="RT_RNaseH_2"/>
</dbReference>
<dbReference type="GO" id="GO:0004190">
    <property type="term" value="F:aspartic-type endopeptidase activity"/>
    <property type="evidence" value="ECO:0007669"/>
    <property type="project" value="UniProtKB-KW"/>
</dbReference>
<keyword evidence="9" id="KW-0460">Magnesium</keyword>
<evidence type="ECO:0000256" key="3">
    <source>
        <dbReference type="ARBA" id="ARBA00022695"/>
    </source>
</evidence>
<dbReference type="AlphaFoldDB" id="A0A2N9IG05"/>
<keyword evidence="3" id="KW-0548">Nucleotidyltransferase</keyword>
<gene>
    <name evidence="19" type="ORF">FSB_LOCUS52619</name>
</gene>
<dbReference type="InterPro" id="IPR036397">
    <property type="entry name" value="RNaseH_sf"/>
</dbReference>
<dbReference type="InterPro" id="IPR056924">
    <property type="entry name" value="SH3_Tf2-1"/>
</dbReference>
<dbReference type="PANTHER" id="PTHR37984:SF5">
    <property type="entry name" value="PROTEIN NYNRIN-LIKE"/>
    <property type="match status" value="1"/>
</dbReference>
<evidence type="ECO:0000259" key="18">
    <source>
        <dbReference type="Pfam" id="PF24626"/>
    </source>
</evidence>
<evidence type="ECO:0000256" key="7">
    <source>
        <dbReference type="ARBA" id="ARBA00022759"/>
    </source>
</evidence>
<dbReference type="PANTHER" id="PTHR37984">
    <property type="entry name" value="PROTEIN CBG26694"/>
    <property type="match status" value="1"/>
</dbReference>
<evidence type="ECO:0000256" key="14">
    <source>
        <dbReference type="ARBA" id="ARBA00023172"/>
    </source>
</evidence>
<keyword evidence="5" id="KW-0479">Metal-binding</keyword>
<dbReference type="InterPro" id="IPR043502">
    <property type="entry name" value="DNA/RNA_pol_sf"/>
</dbReference>
<feature type="domain" description="Reverse transcriptase/retrotransposon-derived protein RNase H-like" evidence="16">
    <location>
        <begin position="338"/>
        <end position="430"/>
    </location>
</feature>
<organism evidence="19">
    <name type="scientific">Fagus sylvatica</name>
    <name type="common">Beechnut</name>
    <dbReference type="NCBI Taxonomy" id="28930"/>
    <lineage>
        <taxon>Eukaryota</taxon>
        <taxon>Viridiplantae</taxon>
        <taxon>Streptophyta</taxon>
        <taxon>Embryophyta</taxon>
        <taxon>Tracheophyta</taxon>
        <taxon>Spermatophyta</taxon>
        <taxon>Magnoliopsida</taxon>
        <taxon>eudicotyledons</taxon>
        <taxon>Gunneridae</taxon>
        <taxon>Pentapetalae</taxon>
        <taxon>rosids</taxon>
        <taxon>fabids</taxon>
        <taxon>Fagales</taxon>
        <taxon>Fagaceae</taxon>
        <taxon>Fagus</taxon>
    </lineage>
</organism>
<evidence type="ECO:0008006" key="20">
    <source>
        <dbReference type="Google" id="ProtNLM"/>
    </source>
</evidence>
<name>A0A2N9IG05_FAGSY</name>
<evidence type="ECO:0000256" key="13">
    <source>
        <dbReference type="ARBA" id="ARBA00023125"/>
    </source>
</evidence>
<keyword evidence="15" id="KW-0511">Multifunctional enzyme</keyword>
<dbReference type="InterPro" id="IPR041588">
    <property type="entry name" value="Integrase_H2C2"/>
</dbReference>
<dbReference type="GO" id="GO:0046872">
    <property type="term" value="F:metal ion binding"/>
    <property type="evidence" value="ECO:0007669"/>
    <property type="project" value="UniProtKB-KW"/>
</dbReference>
<evidence type="ECO:0000256" key="12">
    <source>
        <dbReference type="ARBA" id="ARBA00022932"/>
    </source>
</evidence>
<evidence type="ECO:0000256" key="11">
    <source>
        <dbReference type="ARBA" id="ARBA00022918"/>
    </source>
</evidence>
<keyword evidence="6" id="KW-0064">Aspartyl protease</keyword>
<dbReference type="CDD" id="cd09274">
    <property type="entry name" value="RNase_HI_RT_Ty3"/>
    <property type="match status" value="1"/>
</dbReference>
<dbReference type="Gene3D" id="1.10.340.70">
    <property type="match status" value="1"/>
</dbReference>
<evidence type="ECO:0000256" key="10">
    <source>
        <dbReference type="ARBA" id="ARBA00022908"/>
    </source>
</evidence>
<keyword evidence="10" id="KW-0229">DNA integration</keyword>
<dbReference type="Gene3D" id="3.10.10.10">
    <property type="entry name" value="HIV Type 1 Reverse Transcriptase, subunit A, domain 1"/>
    <property type="match status" value="1"/>
</dbReference>
<evidence type="ECO:0000256" key="1">
    <source>
        <dbReference type="ARBA" id="ARBA00022670"/>
    </source>
</evidence>
<keyword evidence="12" id="KW-0239">DNA-directed DNA polymerase</keyword>
<evidence type="ECO:0000259" key="17">
    <source>
        <dbReference type="Pfam" id="PF17921"/>
    </source>
</evidence>
<dbReference type="GO" id="GO:0006310">
    <property type="term" value="P:DNA recombination"/>
    <property type="evidence" value="ECO:0007669"/>
    <property type="project" value="UniProtKB-KW"/>
</dbReference>
<dbReference type="EMBL" id="OIVN01005998">
    <property type="protein sequence ID" value="SPD24737.1"/>
    <property type="molecule type" value="Genomic_DNA"/>
</dbReference>
<dbReference type="Gene3D" id="2.40.70.10">
    <property type="entry name" value="Acid Proteases"/>
    <property type="match status" value="1"/>
</dbReference>
<protein>
    <recommendedName>
        <fullName evidence="20">Integrase catalytic domain-containing protein</fullName>
    </recommendedName>
</protein>
<dbReference type="Gene3D" id="3.30.70.270">
    <property type="match status" value="2"/>
</dbReference>
<evidence type="ECO:0000256" key="4">
    <source>
        <dbReference type="ARBA" id="ARBA00022722"/>
    </source>
</evidence>
<evidence type="ECO:0000313" key="19">
    <source>
        <dbReference type="EMBL" id="SPD24737.1"/>
    </source>
</evidence>
<dbReference type="CDD" id="cd00303">
    <property type="entry name" value="retropepsin_like"/>
    <property type="match status" value="1"/>
</dbReference>
<feature type="domain" description="Tf2-1-like SH3-like" evidence="18">
    <location>
        <begin position="607"/>
        <end position="669"/>
    </location>
</feature>
<reference evidence="19" key="1">
    <citation type="submission" date="2018-02" db="EMBL/GenBank/DDBJ databases">
        <authorList>
            <person name="Cohen D.B."/>
            <person name="Kent A.D."/>
        </authorList>
    </citation>
    <scope>NUCLEOTIDE SEQUENCE</scope>
</reference>
<evidence type="ECO:0000256" key="15">
    <source>
        <dbReference type="ARBA" id="ARBA00023268"/>
    </source>
</evidence>
<dbReference type="InterPro" id="IPR050951">
    <property type="entry name" value="Retrovirus_Pol_polyprotein"/>
</dbReference>
<dbReference type="Pfam" id="PF24626">
    <property type="entry name" value="SH3_Tf2-1"/>
    <property type="match status" value="1"/>
</dbReference>
<accession>A0A2N9IG05</accession>
<dbReference type="CDD" id="cd01647">
    <property type="entry name" value="RT_LTR"/>
    <property type="match status" value="1"/>
</dbReference>
<dbReference type="Gene3D" id="3.30.420.10">
    <property type="entry name" value="Ribonuclease H-like superfamily/Ribonuclease H"/>
    <property type="match status" value="1"/>
</dbReference>
<evidence type="ECO:0000256" key="5">
    <source>
        <dbReference type="ARBA" id="ARBA00022723"/>
    </source>
</evidence>
<keyword evidence="4" id="KW-0540">Nuclease</keyword>
<keyword evidence="13" id="KW-0238">DNA-binding</keyword>
<keyword evidence="2" id="KW-0808">Transferase</keyword>
<dbReference type="GO" id="GO:0006508">
    <property type="term" value="P:proteolysis"/>
    <property type="evidence" value="ECO:0007669"/>
    <property type="project" value="UniProtKB-KW"/>
</dbReference>
<keyword evidence="14" id="KW-0233">DNA recombination</keyword>
<feature type="domain" description="Integrase zinc-binding" evidence="17">
    <location>
        <begin position="451"/>
        <end position="507"/>
    </location>
</feature>
<dbReference type="Pfam" id="PF08284">
    <property type="entry name" value="RVP_2"/>
    <property type="match status" value="1"/>
</dbReference>
<dbReference type="GO" id="GO:0004519">
    <property type="term" value="F:endonuclease activity"/>
    <property type="evidence" value="ECO:0007669"/>
    <property type="project" value="UniProtKB-KW"/>
</dbReference>
<dbReference type="InterPro" id="IPR012337">
    <property type="entry name" value="RNaseH-like_sf"/>
</dbReference>
<dbReference type="GO" id="GO:0003677">
    <property type="term" value="F:DNA binding"/>
    <property type="evidence" value="ECO:0007669"/>
    <property type="project" value="UniProtKB-KW"/>
</dbReference>
<keyword evidence="7" id="KW-0255">Endonuclease</keyword>
<dbReference type="GO" id="GO:0003964">
    <property type="term" value="F:RNA-directed DNA polymerase activity"/>
    <property type="evidence" value="ECO:0007669"/>
    <property type="project" value="UniProtKB-KW"/>
</dbReference>
<dbReference type="FunFam" id="1.10.340.70:FF:000001">
    <property type="entry name" value="Retrovirus-related Pol polyprotein from transposon gypsy-like Protein"/>
    <property type="match status" value="1"/>
</dbReference>
<evidence type="ECO:0000259" key="16">
    <source>
        <dbReference type="Pfam" id="PF17919"/>
    </source>
</evidence>
<dbReference type="Pfam" id="PF17919">
    <property type="entry name" value="RT_RNaseH_2"/>
    <property type="match status" value="1"/>
</dbReference>
<dbReference type="GO" id="GO:0015074">
    <property type="term" value="P:DNA integration"/>
    <property type="evidence" value="ECO:0007669"/>
    <property type="project" value="UniProtKB-KW"/>
</dbReference>
<dbReference type="SUPFAM" id="SSF56672">
    <property type="entry name" value="DNA/RNA polymerases"/>
    <property type="match status" value="1"/>
</dbReference>